<organism evidence="1 2">
    <name type="scientific">Funneliformis geosporum</name>
    <dbReference type="NCBI Taxonomy" id="1117311"/>
    <lineage>
        <taxon>Eukaryota</taxon>
        <taxon>Fungi</taxon>
        <taxon>Fungi incertae sedis</taxon>
        <taxon>Mucoromycota</taxon>
        <taxon>Glomeromycotina</taxon>
        <taxon>Glomeromycetes</taxon>
        <taxon>Glomerales</taxon>
        <taxon>Glomeraceae</taxon>
        <taxon>Funneliformis</taxon>
    </lineage>
</organism>
<accession>A0A9W4SXE3</accession>
<gene>
    <name evidence="1" type="ORF">FWILDA_LOCUS11417</name>
</gene>
<protein>
    <submittedName>
        <fullName evidence="1">5895_t:CDS:1</fullName>
    </submittedName>
</protein>
<evidence type="ECO:0000313" key="2">
    <source>
        <dbReference type="Proteomes" id="UP001153678"/>
    </source>
</evidence>
<reference evidence="1" key="1">
    <citation type="submission" date="2022-08" db="EMBL/GenBank/DDBJ databases">
        <authorList>
            <person name="Kallberg Y."/>
            <person name="Tangrot J."/>
            <person name="Rosling A."/>
        </authorList>
    </citation>
    <scope>NUCLEOTIDE SEQUENCE</scope>
    <source>
        <strain evidence="1">Wild A</strain>
    </source>
</reference>
<keyword evidence="2" id="KW-1185">Reference proteome</keyword>
<comment type="caution">
    <text evidence="1">The sequence shown here is derived from an EMBL/GenBank/DDBJ whole genome shotgun (WGS) entry which is preliminary data.</text>
</comment>
<sequence length="129" mass="14869">MIFAKDLHLNGMESSMILFNKNFAPEVTRSLSQYFLHFGLLKIGTKILVFCNGYVNKWCILNKYQDMTSVKDCDSNISNILNNQYGKHLICLSGKRCVCNGLCKLDWEYHNRERNNPLAPDGIIEEDDD</sequence>
<evidence type="ECO:0000313" key="1">
    <source>
        <dbReference type="EMBL" id="CAI2184111.1"/>
    </source>
</evidence>
<dbReference type="AlphaFoldDB" id="A0A9W4SXE3"/>
<proteinExistence type="predicted"/>
<dbReference type="Proteomes" id="UP001153678">
    <property type="component" value="Unassembled WGS sequence"/>
</dbReference>
<dbReference type="EMBL" id="CAMKVN010003231">
    <property type="protein sequence ID" value="CAI2184111.1"/>
    <property type="molecule type" value="Genomic_DNA"/>
</dbReference>
<name>A0A9W4SXE3_9GLOM</name>